<dbReference type="KEGG" id="mff:MFFC18_20230"/>
<organism evidence="2 3">
    <name type="scientific">Mariniblastus fucicola</name>
    <dbReference type="NCBI Taxonomy" id="980251"/>
    <lineage>
        <taxon>Bacteria</taxon>
        <taxon>Pseudomonadati</taxon>
        <taxon>Planctomycetota</taxon>
        <taxon>Planctomycetia</taxon>
        <taxon>Pirellulales</taxon>
        <taxon>Pirellulaceae</taxon>
        <taxon>Mariniblastus</taxon>
    </lineage>
</organism>
<name>A0A5B9PB62_9BACT</name>
<dbReference type="Proteomes" id="UP000322214">
    <property type="component" value="Chromosome"/>
</dbReference>
<dbReference type="AlphaFoldDB" id="A0A5B9PB62"/>
<accession>A0A5B9PB62</accession>
<dbReference type="RefSeq" id="WP_075082265.1">
    <property type="nucleotide sequence ID" value="NZ_CP042912.1"/>
</dbReference>
<evidence type="ECO:0000313" key="2">
    <source>
        <dbReference type="EMBL" id="QEG22162.1"/>
    </source>
</evidence>
<evidence type="ECO:0000313" key="3">
    <source>
        <dbReference type="Proteomes" id="UP000322214"/>
    </source>
</evidence>
<reference evidence="2 3" key="1">
    <citation type="submission" date="2019-08" db="EMBL/GenBank/DDBJ databases">
        <title>Deep-cultivation of Planctomycetes and their phenomic and genomic characterization uncovers novel biology.</title>
        <authorList>
            <person name="Wiegand S."/>
            <person name="Jogler M."/>
            <person name="Boedeker C."/>
            <person name="Pinto D."/>
            <person name="Vollmers J."/>
            <person name="Rivas-Marin E."/>
            <person name="Kohn T."/>
            <person name="Peeters S.H."/>
            <person name="Heuer A."/>
            <person name="Rast P."/>
            <person name="Oberbeckmann S."/>
            <person name="Bunk B."/>
            <person name="Jeske O."/>
            <person name="Meyerdierks A."/>
            <person name="Storesund J.E."/>
            <person name="Kallscheuer N."/>
            <person name="Luecker S."/>
            <person name="Lage O.M."/>
            <person name="Pohl T."/>
            <person name="Merkel B.J."/>
            <person name="Hornburger P."/>
            <person name="Mueller R.-W."/>
            <person name="Bruemmer F."/>
            <person name="Labrenz M."/>
            <person name="Spormann A.M."/>
            <person name="Op den Camp H."/>
            <person name="Overmann J."/>
            <person name="Amann R."/>
            <person name="Jetten M.S.M."/>
            <person name="Mascher T."/>
            <person name="Medema M.H."/>
            <person name="Devos D.P."/>
            <person name="Kaster A.-K."/>
            <person name="Ovreas L."/>
            <person name="Rohde M."/>
            <person name="Galperin M.Y."/>
            <person name="Jogler C."/>
        </authorList>
    </citation>
    <scope>NUCLEOTIDE SEQUENCE [LARGE SCALE GENOMIC DNA]</scope>
    <source>
        <strain evidence="2 3">FC18</strain>
    </source>
</reference>
<keyword evidence="3" id="KW-1185">Reference proteome</keyword>
<sequence length="325" mass="35959">MRWLSTVLPFAILLLAFFVFDKPLHGQKNADPIEPAEVTKSAQAPVPDSTPENMPARSRPGNAPKVQRSQPKNQPAAAKPTSDIEVRMPEDVNTPVLVMDFTGGYRMKLPDGFEPTPNLQIFPDGRVLTGRNTNLVKEVEGQMDLVELQALLAFIADDCRFFDITSESIKADIAAKRKFMMMDAATTKLEVNLRDHSNTVEVYALPQVADKFSDVPSVASMVAIASRCRRIIAETRVGSDEEAEASLTSVNEALLKQKVKAPEFTLEHLQAAEQYVDGRRTISFAQNFTADEKEMAGYATLLIDAEGGEKVNLHVFETPPKRNNR</sequence>
<feature type="region of interest" description="Disordered" evidence="1">
    <location>
        <begin position="31"/>
        <end position="85"/>
    </location>
</feature>
<dbReference type="EMBL" id="CP042912">
    <property type="protein sequence ID" value="QEG22162.1"/>
    <property type="molecule type" value="Genomic_DNA"/>
</dbReference>
<gene>
    <name evidence="2" type="ORF">MFFC18_20230</name>
</gene>
<dbReference type="STRING" id="980251.GCA_001642875_03510"/>
<proteinExistence type="predicted"/>
<protein>
    <submittedName>
        <fullName evidence="2">Uncharacterized protein</fullName>
    </submittedName>
</protein>
<evidence type="ECO:0000256" key="1">
    <source>
        <dbReference type="SAM" id="MobiDB-lite"/>
    </source>
</evidence>